<dbReference type="GO" id="GO:0005829">
    <property type="term" value="C:cytosol"/>
    <property type="evidence" value="ECO:0007669"/>
    <property type="project" value="InterPro"/>
</dbReference>
<keyword evidence="3" id="KW-0645">Protease</keyword>
<dbReference type="SUPFAM" id="SSF53182">
    <property type="entry name" value="Pyrrolidone carboxyl peptidase (pyroglutamate aminopeptidase)"/>
    <property type="match status" value="1"/>
</dbReference>
<name>A0AAJ7FQT7_CEPCN</name>
<evidence type="ECO:0000256" key="1">
    <source>
        <dbReference type="ARBA" id="ARBA00006641"/>
    </source>
</evidence>
<organism evidence="6 8">
    <name type="scientific">Cephus cinctus</name>
    <name type="common">Wheat stem sawfly</name>
    <dbReference type="NCBI Taxonomy" id="211228"/>
    <lineage>
        <taxon>Eukaryota</taxon>
        <taxon>Metazoa</taxon>
        <taxon>Ecdysozoa</taxon>
        <taxon>Arthropoda</taxon>
        <taxon>Hexapoda</taxon>
        <taxon>Insecta</taxon>
        <taxon>Pterygota</taxon>
        <taxon>Neoptera</taxon>
        <taxon>Endopterygota</taxon>
        <taxon>Hymenoptera</taxon>
        <taxon>Cephoidea</taxon>
        <taxon>Cephidae</taxon>
        <taxon>Cephus</taxon>
    </lineage>
</organism>
<evidence type="ECO:0000313" key="8">
    <source>
        <dbReference type="RefSeq" id="XP_015603709.1"/>
    </source>
</evidence>
<dbReference type="RefSeq" id="XP_015603707.1">
    <property type="nucleotide sequence ID" value="XM_015748221.2"/>
</dbReference>
<proteinExistence type="inferred from homology"/>
<dbReference type="RefSeq" id="XP_015603709.1">
    <property type="nucleotide sequence ID" value="XM_015748223.2"/>
</dbReference>
<dbReference type="PRINTS" id="PR00706">
    <property type="entry name" value="PYROGLUPTASE"/>
</dbReference>
<keyword evidence="2" id="KW-0963">Cytoplasm</keyword>
<evidence type="ECO:0000256" key="4">
    <source>
        <dbReference type="ARBA" id="ARBA00022801"/>
    </source>
</evidence>
<dbReference type="GeneID" id="107271801"/>
<reference evidence="7 8" key="1">
    <citation type="submission" date="2025-04" db="UniProtKB">
        <authorList>
            <consortium name="RefSeq"/>
        </authorList>
    </citation>
    <scope>IDENTIFICATION</scope>
</reference>
<dbReference type="Pfam" id="PF01470">
    <property type="entry name" value="Peptidase_C15"/>
    <property type="match status" value="1"/>
</dbReference>
<protein>
    <submittedName>
        <fullName evidence="7 8">Pyroglutamyl-peptidase 1</fullName>
    </submittedName>
</protein>
<dbReference type="InterPro" id="IPR000816">
    <property type="entry name" value="Peptidase_C15"/>
</dbReference>
<dbReference type="Proteomes" id="UP000694920">
    <property type="component" value="Unplaced"/>
</dbReference>
<dbReference type="InterPro" id="IPR036440">
    <property type="entry name" value="Peptidase_C15-like_sf"/>
</dbReference>
<dbReference type="PIRSF" id="PIRSF015592">
    <property type="entry name" value="Prld-crbxl_pptds"/>
    <property type="match status" value="1"/>
</dbReference>
<gene>
    <name evidence="7 8" type="primary">LOC107271801</name>
</gene>
<evidence type="ECO:0000313" key="7">
    <source>
        <dbReference type="RefSeq" id="XP_015603707.1"/>
    </source>
</evidence>
<keyword evidence="5" id="KW-0788">Thiol protease</keyword>
<evidence type="ECO:0000256" key="2">
    <source>
        <dbReference type="ARBA" id="ARBA00022490"/>
    </source>
</evidence>
<evidence type="ECO:0000256" key="3">
    <source>
        <dbReference type="ARBA" id="ARBA00022670"/>
    </source>
</evidence>
<accession>A0AAJ7FQT7</accession>
<dbReference type="GO" id="GO:0016920">
    <property type="term" value="F:pyroglutamyl-peptidase activity"/>
    <property type="evidence" value="ECO:0007669"/>
    <property type="project" value="InterPro"/>
</dbReference>
<dbReference type="GO" id="GO:0006508">
    <property type="term" value="P:proteolysis"/>
    <property type="evidence" value="ECO:0007669"/>
    <property type="project" value="UniProtKB-KW"/>
</dbReference>
<evidence type="ECO:0000313" key="6">
    <source>
        <dbReference type="Proteomes" id="UP000694920"/>
    </source>
</evidence>
<dbReference type="KEGG" id="ccin:107271801"/>
<keyword evidence="4" id="KW-0378">Hydrolase</keyword>
<comment type="similarity">
    <text evidence="1">Belongs to the peptidase C15 family.</text>
</comment>
<keyword evidence="6" id="KW-1185">Reference proteome</keyword>
<sequence length="202" mass="23080">MTMDTKRTIILTGYGPFGKHTINASWEAVKFISSEYCRTGILADFNLIIEELPVDYNHVASRIPQLWKIYDPVFVIHVGVSSIAECITIESRAHSKGYIREDINNTCPDESNVEENNLILETVCDVKQICNYINNIENSNIKASVSHDAGRYLCEYVYYQSLKINQNRTLFVHVPDLNIYPTAQTASGLYNVLRHILEFKNI</sequence>
<dbReference type="Gene3D" id="3.40.630.20">
    <property type="entry name" value="Peptidase C15, pyroglutamyl peptidase I-like"/>
    <property type="match status" value="1"/>
</dbReference>
<dbReference type="PANTHER" id="PTHR23402:SF1">
    <property type="entry name" value="PYROGLUTAMYL-PEPTIDASE I"/>
    <property type="match status" value="1"/>
</dbReference>
<dbReference type="PANTHER" id="PTHR23402">
    <property type="entry name" value="PROTEASE FAMILY C15 PYROGLUTAMYL-PEPTIDASE I-RELATED"/>
    <property type="match status" value="1"/>
</dbReference>
<dbReference type="InterPro" id="IPR016125">
    <property type="entry name" value="Peptidase_C15-like"/>
</dbReference>
<dbReference type="AlphaFoldDB" id="A0AAJ7FQT7"/>
<evidence type="ECO:0000256" key="5">
    <source>
        <dbReference type="ARBA" id="ARBA00022807"/>
    </source>
</evidence>